<dbReference type="Proteomes" id="UP000237271">
    <property type="component" value="Unassembled WGS sequence"/>
</dbReference>
<organism evidence="1 2">
    <name type="scientific">Phytophthora palmivora</name>
    <dbReference type="NCBI Taxonomy" id="4796"/>
    <lineage>
        <taxon>Eukaryota</taxon>
        <taxon>Sar</taxon>
        <taxon>Stramenopiles</taxon>
        <taxon>Oomycota</taxon>
        <taxon>Peronosporomycetes</taxon>
        <taxon>Peronosporales</taxon>
        <taxon>Peronosporaceae</taxon>
        <taxon>Phytophthora</taxon>
    </lineage>
</organism>
<dbReference type="AlphaFoldDB" id="A0A2P4XVE5"/>
<accession>A0A2P4XVE5</accession>
<sequence>MKAVQDMGVSTIQKLDYVRREIVNDIVRELEERAIGAKTVTFEGLHDALRSCLREAVFVGALSRICGSCGAADILKKIPPLHLLEGADMPNRDNQKRLSDIRYPMKKIEAIAAERNLLSSSQTVEEAIHDNFKIG</sequence>
<protein>
    <submittedName>
        <fullName evidence="1">Uncharacterized protein</fullName>
    </submittedName>
</protein>
<keyword evidence="2" id="KW-1185">Reference proteome</keyword>
<evidence type="ECO:0000313" key="2">
    <source>
        <dbReference type="Proteomes" id="UP000237271"/>
    </source>
</evidence>
<comment type="caution">
    <text evidence="1">The sequence shown here is derived from an EMBL/GenBank/DDBJ whole genome shotgun (WGS) entry which is preliminary data.</text>
</comment>
<proteinExistence type="predicted"/>
<dbReference type="OrthoDB" id="127582at2759"/>
<reference evidence="1 2" key="1">
    <citation type="journal article" date="2017" name="Genome Biol. Evol.">
        <title>Phytophthora megakarya and P. palmivora, closely related causal agents of cacao black pod rot, underwent increases in genome sizes and gene numbers by different mechanisms.</title>
        <authorList>
            <person name="Ali S.S."/>
            <person name="Shao J."/>
            <person name="Lary D.J."/>
            <person name="Kronmiller B."/>
            <person name="Shen D."/>
            <person name="Strem M.D."/>
            <person name="Amoako-Attah I."/>
            <person name="Akrofi A.Y."/>
            <person name="Begoude B.A."/>
            <person name="Ten Hoopen G.M."/>
            <person name="Coulibaly K."/>
            <person name="Kebe B.I."/>
            <person name="Melnick R.L."/>
            <person name="Guiltinan M.J."/>
            <person name="Tyler B.M."/>
            <person name="Meinhardt L.W."/>
            <person name="Bailey B.A."/>
        </authorList>
    </citation>
    <scope>NUCLEOTIDE SEQUENCE [LARGE SCALE GENOMIC DNA]</scope>
    <source>
        <strain evidence="2">sbr112.9</strain>
    </source>
</reference>
<dbReference type="EMBL" id="NCKW01007852">
    <property type="protein sequence ID" value="POM69538.1"/>
    <property type="molecule type" value="Genomic_DNA"/>
</dbReference>
<evidence type="ECO:0000313" key="1">
    <source>
        <dbReference type="EMBL" id="POM69538.1"/>
    </source>
</evidence>
<gene>
    <name evidence="1" type="ORF">PHPALM_14174</name>
</gene>
<name>A0A2P4XVE5_9STRA</name>